<accession>A0ABT6C5F5</accession>
<gene>
    <name evidence="7" type="ORF">P4R38_06800</name>
</gene>
<keyword evidence="8" id="KW-1185">Reference proteome</keyword>
<dbReference type="InterPro" id="IPR009908">
    <property type="entry name" value="Methylamine_util_MauE"/>
</dbReference>
<evidence type="ECO:0000256" key="5">
    <source>
        <dbReference type="SAM" id="Phobius"/>
    </source>
</evidence>
<proteinExistence type="predicted"/>
<dbReference type="RefSeq" id="WP_277191572.1">
    <property type="nucleotide sequence ID" value="NZ_JAROAV010000023.1"/>
</dbReference>
<dbReference type="Pfam" id="PF07291">
    <property type="entry name" value="MauE"/>
    <property type="match status" value="1"/>
</dbReference>
<sequence length="182" mass="18407">MDCLTLGTRALLVVVLAIALVSKSTALGQFTDSLRHWRIVPARLVAPVAVAVLLLEAAVAVGLALAGGTVLRVTFVAAAVLFAGLGAAAALVLHRGTRGATCACFGRKDVPLSRRVVWRNAGLTGAAVLGAVTAATSSDTSPGSALVALGAGAGVGLLVVFLDPLLELWSPPDRRTASHRLS</sequence>
<evidence type="ECO:0000313" key="7">
    <source>
        <dbReference type="EMBL" id="MDF8263946.1"/>
    </source>
</evidence>
<keyword evidence="4 5" id="KW-0472">Membrane</keyword>
<evidence type="ECO:0000256" key="4">
    <source>
        <dbReference type="ARBA" id="ARBA00023136"/>
    </source>
</evidence>
<comment type="caution">
    <text evidence="7">The sequence shown here is derived from an EMBL/GenBank/DDBJ whole genome shotgun (WGS) entry which is preliminary data.</text>
</comment>
<feature type="transmembrane region" description="Helical" evidence="5">
    <location>
        <begin position="73"/>
        <end position="93"/>
    </location>
</feature>
<reference evidence="7 8" key="1">
    <citation type="submission" date="2023-03" db="EMBL/GenBank/DDBJ databases">
        <title>YIM 133296 draft genome.</title>
        <authorList>
            <person name="Xiong L."/>
        </authorList>
    </citation>
    <scope>NUCLEOTIDE SEQUENCE [LARGE SCALE GENOMIC DNA]</scope>
    <source>
        <strain evidence="7 8">YIM 133296</strain>
    </source>
</reference>
<dbReference type="EMBL" id="JAROAV010000023">
    <property type="protein sequence ID" value="MDF8263946.1"/>
    <property type="molecule type" value="Genomic_DNA"/>
</dbReference>
<evidence type="ECO:0000259" key="6">
    <source>
        <dbReference type="Pfam" id="PF07291"/>
    </source>
</evidence>
<evidence type="ECO:0000256" key="2">
    <source>
        <dbReference type="ARBA" id="ARBA00022692"/>
    </source>
</evidence>
<comment type="subcellular location">
    <subcellularLocation>
        <location evidence="1">Membrane</location>
        <topology evidence="1">Multi-pass membrane protein</topology>
    </subcellularLocation>
</comment>
<feature type="domain" description="Methylamine utilisation protein MauE" evidence="6">
    <location>
        <begin position="2"/>
        <end position="131"/>
    </location>
</feature>
<dbReference type="Proteomes" id="UP001528912">
    <property type="component" value="Unassembled WGS sequence"/>
</dbReference>
<keyword evidence="3 5" id="KW-1133">Transmembrane helix</keyword>
<evidence type="ECO:0000256" key="1">
    <source>
        <dbReference type="ARBA" id="ARBA00004141"/>
    </source>
</evidence>
<name>A0ABT6C5F5_9MICO</name>
<protein>
    <submittedName>
        <fullName evidence="7">MauE/DoxX family redox-associated membrane protein</fullName>
    </submittedName>
</protein>
<organism evidence="7 8">
    <name type="scientific">Luteipulveratus flavus</name>
    <dbReference type="NCBI Taxonomy" id="3031728"/>
    <lineage>
        <taxon>Bacteria</taxon>
        <taxon>Bacillati</taxon>
        <taxon>Actinomycetota</taxon>
        <taxon>Actinomycetes</taxon>
        <taxon>Micrococcales</taxon>
        <taxon>Dermacoccaceae</taxon>
        <taxon>Luteipulveratus</taxon>
    </lineage>
</organism>
<evidence type="ECO:0000313" key="8">
    <source>
        <dbReference type="Proteomes" id="UP001528912"/>
    </source>
</evidence>
<keyword evidence="2 5" id="KW-0812">Transmembrane</keyword>
<evidence type="ECO:0000256" key="3">
    <source>
        <dbReference type="ARBA" id="ARBA00022989"/>
    </source>
</evidence>
<feature type="transmembrane region" description="Helical" evidence="5">
    <location>
        <begin position="145"/>
        <end position="166"/>
    </location>
</feature>
<feature type="transmembrane region" description="Helical" evidence="5">
    <location>
        <begin position="44"/>
        <end position="66"/>
    </location>
</feature>